<comment type="caution">
    <text evidence="2">The sequence shown here is derived from an EMBL/GenBank/DDBJ whole genome shotgun (WGS) entry which is preliminary data.</text>
</comment>
<organism evidence="2 3">
    <name type="scientific">Immersiella caudata</name>
    <dbReference type="NCBI Taxonomy" id="314043"/>
    <lineage>
        <taxon>Eukaryota</taxon>
        <taxon>Fungi</taxon>
        <taxon>Dikarya</taxon>
        <taxon>Ascomycota</taxon>
        <taxon>Pezizomycotina</taxon>
        <taxon>Sordariomycetes</taxon>
        <taxon>Sordariomycetidae</taxon>
        <taxon>Sordariales</taxon>
        <taxon>Lasiosphaeriaceae</taxon>
        <taxon>Immersiella</taxon>
    </lineage>
</organism>
<evidence type="ECO:0008006" key="4">
    <source>
        <dbReference type="Google" id="ProtNLM"/>
    </source>
</evidence>
<feature type="region of interest" description="Disordered" evidence="1">
    <location>
        <begin position="621"/>
        <end position="644"/>
    </location>
</feature>
<proteinExistence type="predicted"/>
<dbReference type="InterPro" id="IPR015947">
    <property type="entry name" value="PUA-like_sf"/>
</dbReference>
<accession>A0AA40C2X8</accession>
<dbReference type="EMBL" id="JAULSU010000003">
    <property type="protein sequence ID" value="KAK0623092.1"/>
    <property type="molecule type" value="Genomic_DNA"/>
</dbReference>
<feature type="region of interest" description="Disordered" evidence="1">
    <location>
        <begin position="1"/>
        <end position="88"/>
    </location>
</feature>
<evidence type="ECO:0000256" key="1">
    <source>
        <dbReference type="SAM" id="MobiDB-lite"/>
    </source>
</evidence>
<evidence type="ECO:0000313" key="2">
    <source>
        <dbReference type="EMBL" id="KAK0623092.1"/>
    </source>
</evidence>
<dbReference type="Proteomes" id="UP001175000">
    <property type="component" value="Unassembled WGS sequence"/>
</dbReference>
<reference evidence="2" key="1">
    <citation type="submission" date="2023-06" db="EMBL/GenBank/DDBJ databases">
        <title>Genome-scale phylogeny and comparative genomics of the fungal order Sordariales.</title>
        <authorList>
            <consortium name="Lawrence Berkeley National Laboratory"/>
            <person name="Hensen N."/>
            <person name="Bonometti L."/>
            <person name="Westerberg I."/>
            <person name="Brannstrom I.O."/>
            <person name="Guillou S."/>
            <person name="Cros-Aarteil S."/>
            <person name="Calhoun S."/>
            <person name="Haridas S."/>
            <person name="Kuo A."/>
            <person name="Mondo S."/>
            <person name="Pangilinan J."/>
            <person name="Riley R."/>
            <person name="Labutti K."/>
            <person name="Andreopoulos B."/>
            <person name="Lipzen A."/>
            <person name="Chen C."/>
            <person name="Yanf M."/>
            <person name="Daum C."/>
            <person name="Ng V."/>
            <person name="Clum A."/>
            <person name="Steindorff A."/>
            <person name="Ohm R."/>
            <person name="Martin F."/>
            <person name="Silar P."/>
            <person name="Natvig D."/>
            <person name="Lalanne C."/>
            <person name="Gautier V."/>
            <person name="Ament-Velasquez S.L."/>
            <person name="Kruys A."/>
            <person name="Hutchinson M.I."/>
            <person name="Powell A.J."/>
            <person name="Barry K."/>
            <person name="Miller A.N."/>
            <person name="Grigoriev I.V."/>
            <person name="Debuchy R."/>
            <person name="Gladieux P."/>
            <person name="Thoren M.H."/>
            <person name="Johannesson H."/>
        </authorList>
    </citation>
    <scope>NUCLEOTIDE SEQUENCE</scope>
    <source>
        <strain evidence="2">CBS 606.72</strain>
    </source>
</reference>
<gene>
    <name evidence="2" type="ORF">B0T14DRAFT_564486</name>
</gene>
<dbReference type="AlphaFoldDB" id="A0AA40C2X8"/>
<name>A0AA40C2X8_9PEZI</name>
<dbReference type="Gene3D" id="2.30.280.10">
    <property type="entry name" value="SRA-YDG"/>
    <property type="match status" value="1"/>
</dbReference>
<protein>
    <recommendedName>
        <fullName evidence="4">YDG domain-containing protein</fullName>
    </recommendedName>
</protein>
<keyword evidence="3" id="KW-1185">Reference proteome</keyword>
<feature type="compositionally biased region" description="Polar residues" evidence="1">
    <location>
        <begin position="56"/>
        <end position="79"/>
    </location>
</feature>
<dbReference type="SUPFAM" id="SSF88697">
    <property type="entry name" value="PUA domain-like"/>
    <property type="match status" value="1"/>
</dbReference>
<feature type="compositionally biased region" description="Basic and acidic residues" evidence="1">
    <location>
        <begin position="624"/>
        <end position="644"/>
    </location>
</feature>
<sequence length="644" mass="72474">MVSLCANPGIEHNARTSSYPNDSEDDDELITRPEMFTPSSRAHPKFSNRSWHLVPSSVSVQRGSIRSAPPQTTSQGSSMESDDRIPSGNNVNMEHLEREWEKTLYSGYPGSDRGSVYRRSIGIVRSLPRKAMGALRKARSSWPQAESCDEEGTKCKRKNAKGYEAGESESKKEFKLFRAGSLTRALEKESTVSEASSAMDPAISSEKLLELSDSVRESIKLTGRFANSDKLGQELLLFLETALSEEDRGVPTITYDTIKIAHLDHLLKDIDHHAAKTGIHSAKTLERVKLASILLRKWQIRFGVHWFELDKRRTLDMMSNGGLRDVSFTPTPTTEKTPAQHTWKFGETAQTGDIEGNSQFRVGQWWLNIACAHRDGIVGSEMEKPTKGRYENSALPLLSGKEELVGDGETVHYTRVGGPGDMHVGLMNQLGRPIRVLRGFKLMSSYAPSAGVRYDGLWKLTSYRHHVDDAKQSHLRITLEHVRGQTAMAELKKIPRPSQTDDFRSYQQLETEMVVRTEGKQAAHEWGVQNEEDRRERDRWARYREFRSSIGAGPMRPLSGADTGFVISSEPLTFEEAVPKRSNMALKLPPAIQTKATKAEREERLKREGIVKKTVIDTSLNQEHQLKSRDSGQFDSNETRGRRL</sequence>
<evidence type="ECO:0000313" key="3">
    <source>
        <dbReference type="Proteomes" id="UP001175000"/>
    </source>
</evidence>
<dbReference type="InterPro" id="IPR036987">
    <property type="entry name" value="SRA-YDG_sf"/>
</dbReference>